<keyword evidence="5" id="KW-0865">Zymogen</keyword>
<dbReference type="OrthoDB" id="387093at2759"/>
<keyword evidence="7" id="KW-1133">Transmembrane helix</keyword>
<keyword evidence="4" id="KW-0788">Thiol protease</keyword>
<dbReference type="EMBL" id="UZAE01000862">
    <property type="protein sequence ID" value="VDN97819.1"/>
    <property type="molecule type" value="Genomic_DNA"/>
</dbReference>
<keyword evidence="11" id="KW-1185">Reference proteome</keyword>
<keyword evidence="7" id="KW-0472">Membrane</keyword>
<evidence type="ECO:0000256" key="5">
    <source>
        <dbReference type="ARBA" id="ARBA00023145"/>
    </source>
</evidence>
<dbReference type="InterPro" id="IPR038765">
    <property type="entry name" value="Papain-like_cys_pep_sf"/>
</dbReference>
<reference evidence="10 11" key="2">
    <citation type="submission" date="2018-11" db="EMBL/GenBank/DDBJ databases">
        <authorList>
            <consortium name="Pathogen Informatics"/>
        </authorList>
    </citation>
    <scope>NUCLEOTIDE SEQUENCE [LARGE SCALE GENOMIC DNA]</scope>
</reference>
<dbReference type="WBParaSite" id="HNAJ_0000196101-mRNA-1">
    <property type="protein sequence ID" value="HNAJ_0000196101-mRNA-1"/>
    <property type="gene ID" value="HNAJ_0000196101"/>
</dbReference>
<dbReference type="SMART" id="SM00848">
    <property type="entry name" value="Inhibitor_I29"/>
    <property type="match status" value="1"/>
</dbReference>
<dbReference type="PROSITE" id="PS00139">
    <property type="entry name" value="THIOL_PROTEASE_CYS"/>
    <property type="match status" value="1"/>
</dbReference>
<evidence type="ECO:0000313" key="11">
    <source>
        <dbReference type="Proteomes" id="UP000278807"/>
    </source>
</evidence>
<dbReference type="Proteomes" id="UP000278807">
    <property type="component" value="Unassembled WGS sequence"/>
</dbReference>
<dbReference type="CDD" id="cd02248">
    <property type="entry name" value="Peptidase_C1A"/>
    <property type="match status" value="1"/>
</dbReference>
<feature type="domain" description="Peptidase C1A papain C-terminal" evidence="8">
    <location>
        <begin position="141"/>
        <end position="353"/>
    </location>
</feature>
<keyword evidence="2" id="KW-0645">Protease</keyword>
<dbReference type="PANTHER" id="PTHR12411">
    <property type="entry name" value="CYSTEINE PROTEASE FAMILY C1-RELATED"/>
    <property type="match status" value="1"/>
</dbReference>
<proteinExistence type="inferred from homology"/>
<accession>A0A0R3T4H5</accession>
<keyword evidence="7" id="KW-0812">Transmembrane</keyword>
<feature type="transmembrane region" description="Helical" evidence="7">
    <location>
        <begin position="7"/>
        <end position="28"/>
    </location>
</feature>
<name>A0A0R3T4H5_RODNA</name>
<dbReference type="GO" id="GO:0008234">
    <property type="term" value="F:cysteine-type peptidase activity"/>
    <property type="evidence" value="ECO:0007669"/>
    <property type="project" value="UniProtKB-KW"/>
</dbReference>
<evidence type="ECO:0000256" key="4">
    <source>
        <dbReference type="ARBA" id="ARBA00022807"/>
    </source>
</evidence>
<dbReference type="SMART" id="SM00645">
    <property type="entry name" value="Pept_C1"/>
    <property type="match status" value="1"/>
</dbReference>
<keyword evidence="3" id="KW-0378">Hydrolase</keyword>
<dbReference type="InterPro" id="IPR013128">
    <property type="entry name" value="Peptidase_C1A"/>
</dbReference>
<reference evidence="12" key="1">
    <citation type="submission" date="2017-02" db="UniProtKB">
        <authorList>
            <consortium name="WormBaseParasite"/>
        </authorList>
    </citation>
    <scope>IDENTIFICATION</scope>
</reference>
<dbReference type="PRINTS" id="PR00705">
    <property type="entry name" value="PAPAIN"/>
</dbReference>
<evidence type="ECO:0000256" key="1">
    <source>
        <dbReference type="ARBA" id="ARBA00008455"/>
    </source>
</evidence>
<evidence type="ECO:0000313" key="12">
    <source>
        <dbReference type="WBParaSite" id="HNAJ_0000196101-mRNA-1"/>
    </source>
</evidence>
<dbReference type="InterPro" id="IPR013201">
    <property type="entry name" value="Prot_inhib_I29"/>
</dbReference>
<protein>
    <submittedName>
        <fullName evidence="12">Pept_C1 domain-containing protein</fullName>
    </submittedName>
</protein>
<gene>
    <name evidence="10" type="ORF">HNAJ_LOCUS1960</name>
</gene>
<dbReference type="PROSITE" id="PS00639">
    <property type="entry name" value="THIOL_PROTEASE_HIS"/>
    <property type="match status" value="1"/>
</dbReference>
<comment type="similarity">
    <text evidence="1">Belongs to the peptidase C1 family.</text>
</comment>
<dbReference type="STRING" id="102285.A0A0R3T4H5"/>
<organism evidence="12">
    <name type="scientific">Rodentolepis nana</name>
    <name type="common">Dwarf tapeworm</name>
    <name type="synonym">Hymenolepis nana</name>
    <dbReference type="NCBI Taxonomy" id="102285"/>
    <lineage>
        <taxon>Eukaryota</taxon>
        <taxon>Metazoa</taxon>
        <taxon>Spiralia</taxon>
        <taxon>Lophotrochozoa</taxon>
        <taxon>Platyhelminthes</taxon>
        <taxon>Cestoda</taxon>
        <taxon>Eucestoda</taxon>
        <taxon>Cyclophyllidea</taxon>
        <taxon>Hymenolepididae</taxon>
        <taxon>Rodentolepis</taxon>
    </lineage>
</organism>
<dbReference type="InterPro" id="IPR039417">
    <property type="entry name" value="Peptidase_C1A_papain-like"/>
</dbReference>
<evidence type="ECO:0000259" key="8">
    <source>
        <dbReference type="SMART" id="SM00645"/>
    </source>
</evidence>
<dbReference type="Pfam" id="PF08246">
    <property type="entry name" value="Inhibitor_I29"/>
    <property type="match status" value="1"/>
</dbReference>
<evidence type="ECO:0000259" key="9">
    <source>
        <dbReference type="SMART" id="SM00848"/>
    </source>
</evidence>
<evidence type="ECO:0000256" key="7">
    <source>
        <dbReference type="SAM" id="Phobius"/>
    </source>
</evidence>
<dbReference type="InterPro" id="IPR000668">
    <property type="entry name" value="Peptidase_C1A_C"/>
</dbReference>
<dbReference type="GO" id="GO:0006508">
    <property type="term" value="P:proteolysis"/>
    <property type="evidence" value="ECO:0007669"/>
    <property type="project" value="UniProtKB-KW"/>
</dbReference>
<dbReference type="Gene3D" id="3.90.70.10">
    <property type="entry name" value="Cysteine proteinases"/>
    <property type="match status" value="1"/>
</dbReference>
<dbReference type="SUPFAM" id="SSF54001">
    <property type="entry name" value="Cysteine proteinases"/>
    <property type="match status" value="1"/>
</dbReference>
<evidence type="ECO:0000256" key="3">
    <source>
        <dbReference type="ARBA" id="ARBA00022801"/>
    </source>
</evidence>
<evidence type="ECO:0000256" key="2">
    <source>
        <dbReference type="ARBA" id="ARBA00022670"/>
    </source>
</evidence>
<sequence length="354" mass="39958">MYQRIRLALLILIFVTSLLTLVFVIVNYEETKSQKGQIPLPRVNEWLDWCKKYNMTFDSAAENIYRHSVWLKNYEMIQRHNSLNTSTYKMGLNQFSYMEHWEFVEMNLRRRGVIKDSNEPDTPETTMTLPDIAATTAGNCLSTNLDWRDKFPSITARDQSSCGACWAFASTAVLEWHWAIHDGHALSISPQQVVDCVRASHGCSGGLIEHALYYAQTHGIATELDYPYKSRVTQCMENSTRAAVKIRGYATLLEMDENALACVVQRVGPIAIAFDFSGAGLQHYKSGIYDGTDCSTELLNHAMVLVGFGTDSKGNKYWIAQNSFSQNWGENGFFRLKFGVNLCGINSDPVLPIV</sequence>
<dbReference type="InterPro" id="IPR025660">
    <property type="entry name" value="Pept_his_AS"/>
</dbReference>
<dbReference type="Pfam" id="PF00112">
    <property type="entry name" value="Peptidase_C1"/>
    <property type="match status" value="1"/>
</dbReference>
<dbReference type="AlphaFoldDB" id="A0A0R3T4H5"/>
<dbReference type="InterPro" id="IPR000169">
    <property type="entry name" value="Pept_cys_AS"/>
</dbReference>
<evidence type="ECO:0000313" key="10">
    <source>
        <dbReference type="EMBL" id="VDN97819.1"/>
    </source>
</evidence>
<keyword evidence="6" id="KW-1015">Disulfide bond</keyword>
<evidence type="ECO:0000256" key="6">
    <source>
        <dbReference type="ARBA" id="ARBA00023157"/>
    </source>
</evidence>
<feature type="domain" description="Cathepsin propeptide inhibitor" evidence="9">
    <location>
        <begin position="46"/>
        <end position="103"/>
    </location>
</feature>